<reference evidence="2 3" key="1">
    <citation type="submission" date="2019-09" db="EMBL/GenBank/DDBJ databases">
        <title>Genomic diversity of phyloplane-associated Pantoea species in Pakistan cotton crop.</title>
        <authorList>
            <person name="Tufail M.R."/>
            <person name="Cook D.R."/>
        </authorList>
    </citation>
    <scope>NUCLEOTIDE SEQUENCE [LARGE SCALE GENOMIC DNA]</scope>
    <source>
        <strain evidence="2 3">B_8</strain>
    </source>
</reference>
<evidence type="ECO:0000313" key="2">
    <source>
        <dbReference type="EMBL" id="KAA6126817.1"/>
    </source>
</evidence>
<dbReference type="EMBL" id="VWVM01000004">
    <property type="protein sequence ID" value="KAA6126817.1"/>
    <property type="molecule type" value="Genomic_DNA"/>
</dbReference>
<comment type="caution">
    <text evidence="2">The sequence shown here is derived from an EMBL/GenBank/DDBJ whole genome shotgun (WGS) entry which is preliminary data.</text>
</comment>
<gene>
    <name evidence="2" type="ORF">F3I20_07080</name>
</gene>
<dbReference type="AlphaFoldDB" id="A0AB34CN57"/>
<evidence type="ECO:0000313" key="3">
    <source>
        <dbReference type="Proteomes" id="UP000324255"/>
    </source>
</evidence>
<organism evidence="2 3">
    <name type="scientific">Candidatus Pantoea gossypiicola</name>
    <dbReference type="NCBI Taxonomy" id="2608008"/>
    <lineage>
        <taxon>Bacteria</taxon>
        <taxon>Pseudomonadati</taxon>
        <taxon>Pseudomonadota</taxon>
        <taxon>Gammaproteobacteria</taxon>
        <taxon>Enterobacterales</taxon>
        <taxon>Erwiniaceae</taxon>
        <taxon>Pantoea</taxon>
    </lineage>
</organism>
<accession>A0AB34CN57</accession>
<feature type="domain" description="DNA circulation N-terminal" evidence="1">
    <location>
        <begin position="32"/>
        <end position="116"/>
    </location>
</feature>
<protein>
    <submittedName>
        <fullName evidence="2">DNA circulation protein</fullName>
    </submittedName>
</protein>
<name>A0AB34CN57_9GAMM</name>
<keyword evidence="3" id="KW-1185">Reference proteome</keyword>
<dbReference type="Pfam" id="PF07157">
    <property type="entry name" value="DNA_circ_N"/>
    <property type="match status" value="1"/>
</dbReference>
<dbReference type="InterPro" id="IPR009826">
    <property type="entry name" value="DNA_circ_N"/>
</dbReference>
<sequence length="460" mass="49699">MVPDACGPERPEARRMTDFISQLAALAGIDTLMQASFRGVEFDCLATRDTLARTTVNYAYPYHDGATVEDQGLNPVNFRITAFLWGHDWKQQLKALITAFKSSGPGELIHPVYGSIPRAQFLEAGIEKQAETMDAVTVELVFIESGEEQALFAAASADQAAQSITSTGSSLLDSAASAFSTAMTDLRTLENGVERINTIVAEGEYVLDSVREEIQSTAASVSNLLDTPAALVSDLKSLVSTFSDTLTLTGTGVTSDWQQVTRLAKHVVSYPAKYVQNRSVTSITKPFRLPLSQVTAVRDSDTQLVTRTVRLVAVSEMAEVAATVLQNEASTPSLTSTQIEQVTGNVRAVIVEALTGQRAALQTLEAQARASGLTSDGRVHVAIITHLQTLALTLQRQAVSLIQQRPPLITRTATRRTSLHLLAFEWYADASRAGELLRLNPSLGNPNDIQPGMTLYAYAK</sequence>
<evidence type="ECO:0000259" key="1">
    <source>
        <dbReference type="Pfam" id="PF07157"/>
    </source>
</evidence>
<dbReference type="Proteomes" id="UP000324255">
    <property type="component" value="Unassembled WGS sequence"/>
</dbReference>
<proteinExistence type="predicted"/>